<accession>A0AA39IRS1</accession>
<organism evidence="2 3">
    <name type="scientific">Steinernema hermaphroditum</name>
    <dbReference type="NCBI Taxonomy" id="289476"/>
    <lineage>
        <taxon>Eukaryota</taxon>
        <taxon>Metazoa</taxon>
        <taxon>Ecdysozoa</taxon>
        <taxon>Nematoda</taxon>
        <taxon>Chromadorea</taxon>
        <taxon>Rhabditida</taxon>
        <taxon>Tylenchina</taxon>
        <taxon>Panagrolaimomorpha</taxon>
        <taxon>Strongyloidoidea</taxon>
        <taxon>Steinernematidae</taxon>
        <taxon>Steinernema</taxon>
    </lineage>
</organism>
<feature type="chain" id="PRO_5041241019" evidence="1">
    <location>
        <begin position="19"/>
        <end position="246"/>
    </location>
</feature>
<evidence type="ECO:0000256" key="1">
    <source>
        <dbReference type="SAM" id="SignalP"/>
    </source>
</evidence>
<name>A0AA39IRS1_9BILA</name>
<feature type="signal peptide" evidence="1">
    <location>
        <begin position="1"/>
        <end position="18"/>
    </location>
</feature>
<keyword evidence="3" id="KW-1185">Reference proteome</keyword>
<evidence type="ECO:0000313" key="2">
    <source>
        <dbReference type="EMBL" id="KAK0429276.1"/>
    </source>
</evidence>
<evidence type="ECO:0000313" key="3">
    <source>
        <dbReference type="Proteomes" id="UP001175271"/>
    </source>
</evidence>
<dbReference type="EMBL" id="JAUCMV010000001">
    <property type="protein sequence ID" value="KAK0429276.1"/>
    <property type="molecule type" value="Genomic_DNA"/>
</dbReference>
<comment type="caution">
    <text evidence="2">The sequence shown here is derived from an EMBL/GenBank/DDBJ whole genome shotgun (WGS) entry which is preliminary data.</text>
</comment>
<sequence length="246" mass="27872">MFSTLLPLLPLLFHLSRAFVSFRGLPDESLMEPEFEMSNQRGSFAFGRVRHVEDLSKPTLTFNAAGHEMTVPKGMYQYTDRQRDFDSNFRLPDFQSPFDLSGEMKSKDNQINGFYLPMPYGMEPVNIQVVQERERDNALGGSINSDDPLAEALAGAKKLCAKAATVRCDEALQHYYKLRAKQAAEEEAPVVEKMFKLADTVSATGYKNEEQNGLGVLFGLPGMEPMFWQAKLRRFNNNNVKMRVQP</sequence>
<dbReference type="AlphaFoldDB" id="A0AA39IRS1"/>
<dbReference type="Proteomes" id="UP001175271">
    <property type="component" value="Unassembled WGS sequence"/>
</dbReference>
<protein>
    <submittedName>
        <fullName evidence="2">Uncharacterized protein</fullName>
    </submittedName>
</protein>
<reference evidence="2" key="1">
    <citation type="submission" date="2023-06" db="EMBL/GenBank/DDBJ databases">
        <title>Genomic analysis of the entomopathogenic nematode Steinernema hermaphroditum.</title>
        <authorList>
            <person name="Schwarz E.M."/>
            <person name="Heppert J.K."/>
            <person name="Baniya A."/>
            <person name="Schwartz H.T."/>
            <person name="Tan C.-H."/>
            <person name="Antoshechkin I."/>
            <person name="Sternberg P.W."/>
            <person name="Goodrich-Blair H."/>
            <person name="Dillman A.R."/>
        </authorList>
    </citation>
    <scope>NUCLEOTIDE SEQUENCE</scope>
    <source>
        <strain evidence="2">PS9179</strain>
        <tissue evidence="2">Whole animal</tissue>
    </source>
</reference>
<gene>
    <name evidence="2" type="ORF">QR680_011289</name>
</gene>
<keyword evidence="1" id="KW-0732">Signal</keyword>
<proteinExistence type="predicted"/>